<feature type="domain" description="Glycosyl transferase family 1" evidence="4">
    <location>
        <begin position="235"/>
        <end position="390"/>
    </location>
</feature>
<sequence>MGGAAQAVRRGVRRVRQGRRRPPDRFEVLPARGQQVSRDIFIVSNSVDELGGVTTWSHQMARLFTERGHRVHMIGITPSTVSHRSAGELPYETTTLYDTHPPQAWSPKTLGDLANMSARMRQARRRAGMREQAAKLTALFRAARPGGVLIVTQVWAMEWVNLADTGDLTVIGMSHESFAAARASSRFARVKRHYKDVDRFLTLTREDADLWARQGMNNVGFMPNALPWVPGTTSPRSEKAVATVARLSQEKGIDMLLDAWAVAVAEHPGWTLRIYGAGEDEQVLKQQAARLELDGSVEWMGRTDDVPGALRSASVFALPSRAEGFPLTLLEAMVSALPCVAFDVAPGVREIIADEEDGFLAAPGNIWAFAEKLGILMGDAHLRDTMGERAAVAIQRYTTEKIVARWEELFDFLEL</sequence>
<dbReference type="SUPFAM" id="SSF53756">
    <property type="entry name" value="UDP-Glycosyltransferase/glycogen phosphorylase"/>
    <property type="match status" value="1"/>
</dbReference>
<evidence type="ECO:0000256" key="3">
    <source>
        <dbReference type="SAM" id="MobiDB-lite"/>
    </source>
</evidence>
<keyword evidence="6" id="KW-1185">Reference proteome</keyword>
<name>A0ABS2TWT0_9ACTN</name>
<dbReference type="Proteomes" id="UP000749040">
    <property type="component" value="Unassembled WGS sequence"/>
</dbReference>
<evidence type="ECO:0000313" key="6">
    <source>
        <dbReference type="Proteomes" id="UP000749040"/>
    </source>
</evidence>
<evidence type="ECO:0000256" key="2">
    <source>
        <dbReference type="ARBA" id="ARBA00022679"/>
    </source>
</evidence>
<accession>A0ABS2TWT0</accession>
<evidence type="ECO:0000313" key="5">
    <source>
        <dbReference type="EMBL" id="MBM9507794.1"/>
    </source>
</evidence>
<evidence type="ECO:0000256" key="1">
    <source>
        <dbReference type="ARBA" id="ARBA00021292"/>
    </source>
</evidence>
<evidence type="ECO:0000259" key="4">
    <source>
        <dbReference type="Pfam" id="PF00534"/>
    </source>
</evidence>
<keyword evidence="2" id="KW-0808">Transferase</keyword>
<dbReference type="Gene3D" id="3.40.50.2000">
    <property type="entry name" value="Glycogen Phosphorylase B"/>
    <property type="match status" value="2"/>
</dbReference>
<gene>
    <name evidence="5" type="ORF">ITX44_25245</name>
</gene>
<feature type="region of interest" description="Disordered" evidence="3">
    <location>
        <begin position="1"/>
        <end position="23"/>
    </location>
</feature>
<comment type="caution">
    <text evidence="5">The sequence shown here is derived from an EMBL/GenBank/DDBJ whole genome shotgun (WGS) entry which is preliminary data.</text>
</comment>
<dbReference type="InterPro" id="IPR001296">
    <property type="entry name" value="Glyco_trans_1"/>
</dbReference>
<proteinExistence type="predicted"/>
<organism evidence="5 6">
    <name type="scientific">Actinacidiphila acididurans</name>
    <dbReference type="NCBI Taxonomy" id="2784346"/>
    <lineage>
        <taxon>Bacteria</taxon>
        <taxon>Bacillati</taxon>
        <taxon>Actinomycetota</taxon>
        <taxon>Actinomycetes</taxon>
        <taxon>Kitasatosporales</taxon>
        <taxon>Streptomycetaceae</taxon>
        <taxon>Actinacidiphila</taxon>
    </lineage>
</organism>
<reference evidence="5 6" key="1">
    <citation type="submission" date="2021-01" db="EMBL/GenBank/DDBJ databases">
        <title>Streptomyces acididurans sp. nov., isolated from a peat swamp forest soil.</title>
        <authorList>
            <person name="Chantavorakit T."/>
            <person name="Duangmal K."/>
        </authorList>
    </citation>
    <scope>NUCLEOTIDE SEQUENCE [LARGE SCALE GENOMIC DNA]</scope>
    <source>
        <strain evidence="5 6">KK5PA1</strain>
    </source>
</reference>
<dbReference type="PANTHER" id="PTHR12526">
    <property type="entry name" value="GLYCOSYLTRANSFERASE"/>
    <property type="match status" value="1"/>
</dbReference>
<protein>
    <recommendedName>
        <fullName evidence="1">D-inositol 3-phosphate glycosyltransferase</fullName>
    </recommendedName>
</protein>
<feature type="compositionally biased region" description="Basic residues" evidence="3">
    <location>
        <begin position="10"/>
        <end position="20"/>
    </location>
</feature>
<dbReference type="EMBL" id="JADKYB010000014">
    <property type="protein sequence ID" value="MBM9507794.1"/>
    <property type="molecule type" value="Genomic_DNA"/>
</dbReference>
<dbReference type="PANTHER" id="PTHR12526:SF630">
    <property type="entry name" value="GLYCOSYLTRANSFERASE"/>
    <property type="match status" value="1"/>
</dbReference>
<dbReference type="Pfam" id="PF00534">
    <property type="entry name" value="Glycos_transf_1"/>
    <property type="match status" value="1"/>
</dbReference>